<keyword evidence="4" id="KW-1185">Reference proteome</keyword>
<dbReference type="InterPro" id="IPR004941">
    <property type="entry name" value="FP_N"/>
</dbReference>
<proteinExistence type="predicted"/>
<dbReference type="Pfam" id="PF03258">
    <property type="entry name" value="Baculo_FP"/>
    <property type="match status" value="1"/>
</dbReference>
<dbReference type="EMBL" id="FZQP02000793">
    <property type="protein sequence ID" value="VVC90454.1"/>
    <property type="molecule type" value="Genomic_DNA"/>
</dbReference>
<accession>A0A5E4PZQ5</accession>
<dbReference type="Gene3D" id="3.30.70.1820">
    <property type="entry name" value="L1 transposable element, RRM domain"/>
    <property type="match status" value="1"/>
</dbReference>
<feature type="coiled-coil region" evidence="1">
    <location>
        <begin position="3"/>
        <end position="34"/>
    </location>
</feature>
<feature type="domain" description="FP protein N-terminal" evidence="2">
    <location>
        <begin position="24"/>
        <end position="103"/>
    </location>
</feature>
<dbReference type="Proteomes" id="UP000324832">
    <property type="component" value="Unassembled WGS sequence"/>
</dbReference>
<evidence type="ECO:0000313" key="3">
    <source>
        <dbReference type="EMBL" id="VVC90454.1"/>
    </source>
</evidence>
<dbReference type="AlphaFoldDB" id="A0A5E4PZQ5"/>
<organism evidence="3 4">
    <name type="scientific">Leptidea sinapis</name>
    <dbReference type="NCBI Taxonomy" id="189913"/>
    <lineage>
        <taxon>Eukaryota</taxon>
        <taxon>Metazoa</taxon>
        <taxon>Ecdysozoa</taxon>
        <taxon>Arthropoda</taxon>
        <taxon>Hexapoda</taxon>
        <taxon>Insecta</taxon>
        <taxon>Pterygota</taxon>
        <taxon>Neoptera</taxon>
        <taxon>Endopterygota</taxon>
        <taxon>Lepidoptera</taxon>
        <taxon>Glossata</taxon>
        <taxon>Ditrysia</taxon>
        <taxon>Papilionoidea</taxon>
        <taxon>Pieridae</taxon>
        <taxon>Dismorphiinae</taxon>
        <taxon>Leptidea</taxon>
    </lineage>
</organism>
<reference evidence="3 4" key="1">
    <citation type="submission" date="2017-07" db="EMBL/GenBank/DDBJ databases">
        <authorList>
            <person name="Talla V."/>
            <person name="Backstrom N."/>
        </authorList>
    </citation>
    <scope>NUCLEOTIDE SEQUENCE [LARGE SCALE GENOMIC DNA]</scope>
</reference>
<name>A0A5E4PZQ5_9NEOP</name>
<protein>
    <recommendedName>
        <fullName evidence="2">FP protein N-terminal domain-containing protein</fullName>
    </recommendedName>
</protein>
<evidence type="ECO:0000313" key="4">
    <source>
        <dbReference type="Proteomes" id="UP000324832"/>
    </source>
</evidence>
<evidence type="ECO:0000256" key="1">
    <source>
        <dbReference type="SAM" id="Coils"/>
    </source>
</evidence>
<gene>
    <name evidence="3" type="ORF">LSINAPIS_LOCUS3356</name>
</gene>
<sequence>MYLEKCNKALEERVQDLEVKEKEKEIEIHGIEEKTNENTISVVQSVAKILNVSPDDIEDAMRVGQQKQNDSRPKIIVATLKSKNTRRMWMMAKKDKKITNTNI</sequence>
<evidence type="ECO:0000259" key="2">
    <source>
        <dbReference type="Pfam" id="PF03258"/>
    </source>
</evidence>
<keyword evidence="1" id="KW-0175">Coiled coil</keyword>